<dbReference type="PANTHER" id="PTHR48111">
    <property type="entry name" value="REGULATOR OF RPOS"/>
    <property type="match status" value="1"/>
</dbReference>
<dbReference type="GO" id="GO:0004673">
    <property type="term" value="F:protein histidine kinase activity"/>
    <property type="evidence" value="ECO:0007669"/>
    <property type="project" value="UniProtKB-EC"/>
</dbReference>
<evidence type="ECO:0000256" key="6">
    <source>
        <dbReference type="ARBA" id="ARBA00022777"/>
    </source>
</evidence>
<feature type="domain" description="Response regulatory" evidence="14">
    <location>
        <begin position="135"/>
        <end position="251"/>
    </location>
</feature>
<dbReference type="InterPro" id="IPR043128">
    <property type="entry name" value="Rev_trsase/Diguanyl_cyclase"/>
</dbReference>
<dbReference type="InterPro" id="IPR000160">
    <property type="entry name" value="GGDEF_dom"/>
</dbReference>
<comment type="catalytic activity">
    <reaction evidence="1">
        <text>ATP + protein L-histidine = ADP + protein N-phospho-L-histidine.</text>
        <dbReference type="EC" id="2.7.13.3"/>
    </reaction>
</comment>
<evidence type="ECO:0000313" key="17">
    <source>
        <dbReference type="Proteomes" id="UP000481033"/>
    </source>
</evidence>
<evidence type="ECO:0000256" key="3">
    <source>
        <dbReference type="ARBA" id="ARBA00022553"/>
    </source>
</evidence>
<dbReference type="InterPro" id="IPR001789">
    <property type="entry name" value="Sig_transdc_resp-reg_receiver"/>
</dbReference>
<keyword evidence="13" id="KW-0175">Coiled coil</keyword>
<feature type="coiled-coil region" evidence="13">
    <location>
        <begin position="246"/>
        <end position="284"/>
    </location>
</feature>
<evidence type="ECO:0000256" key="11">
    <source>
        <dbReference type="ARBA" id="ARBA00023163"/>
    </source>
</evidence>
<dbReference type="InterPro" id="IPR058651">
    <property type="entry name" value="HTH_VMAP-M9"/>
</dbReference>
<protein>
    <recommendedName>
        <fullName evidence="2">histidine kinase</fullName>
        <ecNumber evidence="2">2.7.13.3</ecNumber>
    </recommendedName>
</protein>
<dbReference type="AlphaFoldDB" id="A0A6M0RNV4"/>
<sequence length="432" mass="47042">MSDTDSILEFAETLIHKKTDTFCSELQRQILIAALQGERKTYDQIAEECGYSAKYVKQDVAPKLWQLISQSLDQKVTKANVRGLLEQTMRSAAPAPKPVTAPIAAAAAAAAVPPVTPATTAPTAVPSVKPLSGSTILLVDDQPKNLRLLSDLLEEQGYEVQQAINGTVALQAVSLEQPDLILLDIHMPDMDGYTVCQQIKANPTTQEIPIIFVSALDEAWDKVKAFSAGGSDYISKPFKVVEVLARVENQLKVQQLQRQLKAQNAQLQQAIQELQRLAALDELTQVANRRRFDAYLLQCWQQAVQSQMSLSLMLVQVDNFNFYGEGGNPTAGDQCLTQVAQVLKQTIQGSNDLVGRYGTLVFAIVLPNTTAAEKMAQKLLQAVEKIDQTLSIGIITAQPIADMGLEAFLEGCDRALQQAKQNGGNGINIVSL</sequence>
<dbReference type="CDD" id="cd01949">
    <property type="entry name" value="GGDEF"/>
    <property type="match status" value="1"/>
</dbReference>
<dbReference type="GO" id="GO:0000976">
    <property type="term" value="F:transcription cis-regulatory region binding"/>
    <property type="evidence" value="ECO:0007669"/>
    <property type="project" value="TreeGrafter"/>
</dbReference>
<dbReference type="Gene3D" id="3.40.50.2300">
    <property type="match status" value="1"/>
</dbReference>
<dbReference type="EMBL" id="QXHD01000004">
    <property type="protein sequence ID" value="NEZ57432.1"/>
    <property type="molecule type" value="Genomic_DNA"/>
</dbReference>
<keyword evidence="17" id="KW-1185">Reference proteome</keyword>
<evidence type="ECO:0000256" key="10">
    <source>
        <dbReference type="ARBA" id="ARBA00023125"/>
    </source>
</evidence>
<keyword evidence="11" id="KW-0804">Transcription</keyword>
<accession>A0A6M0RNV4</accession>
<dbReference type="PROSITE" id="PS50110">
    <property type="entry name" value="RESPONSE_REGULATORY"/>
    <property type="match status" value="1"/>
</dbReference>
<dbReference type="Gene3D" id="3.30.70.270">
    <property type="match status" value="1"/>
</dbReference>
<dbReference type="Pfam" id="PF00072">
    <property type="entry name" value="Response_reg"/>
    <property type="match status" value="1"/>
</dbReference>
<evidence type="ECO:0000256" key="2">
    <source>
        <dbReference type="ARBA" id="ARBA00012438"/>
    </source>
</evidence>
<keyword evidence="10" id="KW-0238">DNA-binding</keyword>
<keyword evidence="5" id="KW-0547">Nucleotide-binding</keyword>
<evidence type="ECO:0000259" key="14">
    <source>
        <dbReference type="PROSITE" id="PS50110"/>
    </source>
</evidence>
<dbReference type="EC" id="2.7.13.3" evidence="2"/>
<evidence type="ECO:0000256" key="7">
    <source>
        <dbReference type="ARBA" id="ARBA00022840"/>
    </source>
</evidence>
<keyword evidence="6" id="KW-0418">Kinase</keyword>
<dbReference type="PROSITE" id="PS50887">
    <property type="entry name" value="GGDEF"/>
    <property type="match status" value="1"/>
</dbReference>
<gene>
    <name evidence="16" type="ORF">DXZ20_17475</name>
</gene>
<comment type="caution">
    <text evidence="16">The sequence shown here is derived from an EMBL/GenBank/DDBJ whole genome shotgun (WGS) entry which is preliminary data.</text>
</comment>
<dbReference type="SMART" id="SM00267">
    <property type="entry name" value="GGDEF"/>
    <property type="match status" value="1"/>
</dbReference>
<keyword evidence="8" id="KW-0902">Two-component regulatory system</keyword>
<keyword evidence="3 12" id="KW-0597">Phosphoprotein</keyword>
<evidence type="ECO:0000256" key="5">
    <source>
        <dbReference type="ARBA" id="ARBA00022741"/>
    </source>
</evidence>
<dbReference type="FunFam" id="3.40.50.2300:FF:000121">
    <property type="entry name" value="Sensor histidine kinase RcsC"/>
    <property type="match status" value="1"/>
</dbReference>
<dbReference type="NCBIfam" id="TIGR00254">
    <property type="entry name" value="GGDEF"/>
    <property type="match status" value="1"/>
</dbReference>
<evidence type="ECO:0000256" key="12">
    <source>
        <dbReference type="PROSITE-ProRule" id="PRU00169"/>
    </source>
</evidence>
<dbReference type="InterPro" id="IPR011006">
    <property type="entry name" value="CheY-like_superfamily"/>
</dbReference>
<keyword evidence="4" id="KW-0808">Transferase</keyword>
<evidence type="ECO:0000259" key="15">
    <source>
        <dbReference type="PROSITE" id="PS50887"/>
    </source>
</evidence>
<keyword evidence="9" id="KW-0805">Transcription regulation</keyword>
<keyword evidence="7" id="KW-0067">ATP-binding</keyword>
<dbReference type="SUPFAM" id="SSF55073">
    <property type="entry name" value="Nucleotide cyclase"/>
    <property type="match status" value="1"/>
</dbReference>
<dbReference type="Proteomes" id="UP000481033">
    <property type="component" value="Unassembled WGS sequence"/>
</dbReference>
<evidence type="ECO:0000256" key="1">
    <source>
        <dbReference type="ARBA" id="ARBA00000085"/>
    </source>
</evidence>
<dbReference type="CDD" id="cd19920">
    <property type="entry name" value="REC_PA4781-like"/>
    <property type="match status" value="1"/>
</dbReference>
<dbReference type="Pfam" id="PF00990">
    <property type="entry name" value="GGDEF"/>
    <property type="match status" value="1"/>
</dbReference>
<name>A0A6M0RNV4_9CYAN</name>
<proteinExistence type="predicted"/>
<dbReference type="GO" id="GO:0005524">
    <property type="term" value="F:ATP binding"/>
    <property type="evidence" value="ECO:0007669"/>
    <property type="project" value="UniProtKB-KW"/>
</dbReference>
<feature type="domain" description="GGDEF" evidence="15">
    <location>
        <begin position="308"/>
        <end position="432"/>
    </location>
</feature>
<evidence type="ECO:0000313" key="16">
    <source>
        <dbReference type="EMBL" id="NEZ57432.1"/>
    </source>
</evidence>
<dbReference type="GO" id="GO:0032993">
    <property type="term" value="C:protein-DNA complex"/>
    <property type="evidence" value="ECO:0007669"/>
    <property type="project" value="TreeGrafter"/>
</dbReference>
<dbReference type="SMART" id="SM00448">
    <property type="entry name" value="REC"/>
    <property type="match status" value="1"/>
</dbReference>
<evidence type="ECO:0000256" key="4">
    <source>
        <dbReference type="ARBA" id="ARBA00022679"/>
    </source>
</evidence>
<dbReference type="GO" id="GO:0005829">
    <property type="term" value="C:cytosol"/>
    <property type="evidence" value="ECO:0007669"/>
    <property type="project" value="TreeGrafter"/>
</dbReference>
<evidence type="ECO:0000256" key="9">
    <source>
        <dbReference type="ARBA" id="ARBA00023015"/>
    </source>
</evidence>
<reference evidence="16 17" key="1">
    <citation type="journal article" date="2020" name="Microb. Ecol.">
        <title>Ecogenomics of the Marine Benthic Filamentous Cyanobacterium Adonisia.</title>
        <authorList>
            <person name="Walter J.M."/>
            <person name="Coutinho F.H."/>
            <person name="Leomil L."/>
            <person name="Hargreaves P.I."/>
            <person name="Campeao M.E."/>
            <person name="Vieira V.V."/>
            <person name="Silva B.S."/>
            <person name="Fistarol G.O."/>
            <person name="Salomon P.S."/>
            <person name="Sawabe T."/>
            <person name="Mino S."/>
            <person name="Hosokawa M."/>
            <person name="Miyashita H."/>
            <person name="Maruyama F."/>
            <person name="van Verk M.C."/>
            <person name="Dutilh B.E."/>
            <person name="Thompson C.C."/>
            <person name="Thompson F.L."/>
        </authorList>
    </citation>
    <scope>NUCLEOTIDE SEQUENCE [LARGE SCALE GENOMIC DNA]</scope>
    <source>
        <strain evidence="16 17">CCMR0081</strain>
    </source>
</reference>
<evidence type="ECO:0000256" key="8">
    <source>
        <dbReference type="ARBA" id="ARBA00023012"/>
    </source>
</evidence>
<dbReference type="GO" id="GO:0006355">
    <property type="term" value="P:regulation of DNA-templated transcription"/>
    <property type="evidence" value="ECO:0007669"/>
    <property type="project" value="TreeGrafter"/>
</dbReference>
<dbReference type="GO" id="GO:0000156">
    <property type="term" value="F:phosphorelay response regulator activity"/>
    <property type="evidence" value="ECO:0007669"/>
    <property type="project" value="TreeGrafter"/>
</dbReference>
<dbReference type="SUPFAM" id="SSF52172">
    <property type="entry name" value="CheY-like"/>
    <property type="match status" value="1"/>
</dbReference>
<dbReference type="RefSeq" id="WP_163699521.1">
    <property type="nucleotide sequence ID" value="NZ_QXHD01000004.1"/>
</dbReference>
<feature type="modified residue" description="4-aspartylphosphate" evidence="12">
    <location>
        <position position="184"/>
    </location>
</feature>
<organism evidence="16 17">
    <name type="scientific">Adonisia turfae CCMR0081</name>
    <dbReference type="NCBI Taxonomy" id="2292702"/>
    <lineage>
        <taxon>Bacteria</taxon>
        <taxon>Bacillati</taxon>
        <taxon>Cyanobacteriota</taxon>
        <taxon>Adonisia</taxon>
        <taxon>Adonisia turfae</taxon>
    </lineage>
</organism>
<dbReference type="PANTHER" id="PTHR48111:SF1">
    <property type="entry name" value="TWO-COMPONENT RESPONSE REGULATOR ORR33"/>
    <property type="match status" value="1"/>
</dbReference>
<dbReference type="InterPro" id="IPR039420">
    <property type="entry name" value="WalR-like"/>
</dbReference>
<dbReference type="InterPro" id="IPR029787">
    <property type="entry name" value="Nucleotide_cyclase"/>
</dbReference>
<dbReference type="Pfam" id="PF26355">
    <property type="entry name" value="HTH_VMAP-M9"/>
    <property type="match status" value="1"/>
</dbReference>
<evidence type="ECO:0000256" key="13">
    <source>
        <dbReference type="SAM" id="Coils"/>
    </source>
</evidence>